<keyword evidence="8" id="KW-0539">Nucleus</keyword>
<dbReference type="InterPro" id="IPR027417">
    <property type="entry name" value="P-loop_NTPase"/>
</dbReference>
<dbReference type="PANTHER" id="PTHR15641:SF1">
    <property type="entry name" value="ELONGATOR COMPLEX PROTEIN 5"/>
    <property type="match status" value="1"/>
</dbReference>
<dbReference type="Gene3D" id="3.40.50.300">
    <property type="entry name" value="P-loop containing nucleotide triphosphate hydrolases"/>
    <property type="match status" value="1"/>
</dbReference>
<protein>
    <recommendedName>
        <fullName evidence="5">Elongator complex protein 5</fullName>
    </recommendedName>
</protein>
<proteinExistence type="evidence at transcript level"/>
<dbReference type="UniPathway" id="UPA00988"/>
<comment type="subcellular location">
    <subcellularLocation>
        <location evidence="2">Cytoplasm</location>
    </subcellularLocation>
    <subcellularLocation>
        <location evidence="1">Nucleus</location>
    </subcellularLocation>
</comment>
<keyword evidence="7" id="KW-0819">tRNA processing</keyword>
<comment type="pathway">
    <text evidence="3">tRNA modification; 5-methoxycarbonylmethyl-2-thiouridine-tRNA biosynthesis.</text>
</comment>
<evidence type="ECO:0000256" key="1">
    <source>
        <dbReference type="ARBA" id="ARBA00004123"/>
    </source>
</evidence>
<dbReference type="GO" id="GO:0033588">
    <property type="term" value="C:elongator holoenzyme complex"/>
    <property type="evidence" value="ECO:0007669"/>
    <property type="project" value="InterPro"/>
</dbReference>
<dbReference type="Pfam" id="PF10483">
    <property type="entry name" value="Elong_Iki1"/>
    <property type="match status" value="2"/>
</dbReference>
<reference evidence="10" key="1">
    <citation type="journal article" date="2011" name="PLoS ONE">
        <title>A deep insight into the sialotranscriptome of the gulf coast tick, Amblyomma maculatum.</title>
        <authorList>
            <person name="Karim S."/>
            <person name="Singh P."/>
            <person name="Ribeiro J.M."/>
        </authorList>
    </citation>
    <scope>NUCLEOTIDE SEQUENCE</scope>
    <source>
        <tissue evidence="10">Salivary gland</tissue>
    </source>
</reference>
<evidence type="ECO:0000256" key="4">
    <source>
        <dbReference type="ARBA" id="ARBA00009567"/>
    </source>
</evidence>
<dbReference type="EMBL" id="JO842532">
    <property type="protein sequence ID" value="AEO34149.1"/>
    <property type="molecule type" value="mRNA"/>
</dbReference>
<feature type="compositionally biased region" description="Acidic residues" evidence="9">
    <location>
        <begin position="260"/>
        <end position="276"/>
    </location>
</feature>
<evidence type="ECO:0000256" key="5">
    <source>
        <dbReference type="ARBA" id="ARBA00020264"/>
    </source>
</evidence>
<dbReference type="InterPro" id="IPR019519">
    <property type="entry name" value="Elp5"/>
</dbReference>
<sequence length="276" mass="31292">MLKNLLSLRDSSGLVLMNDTLELRSRLILDCFTNTWERRGGSVHILSYDREKDAIQRCFPANSLDRIIIHDAFGAPDKYAPSMWVDCFSKEEEPFTLVIDSLSTALIYHQFEDVYMGLLCLLRKAESLQLVLALLHTDVHEEHQVAKLCHLASTTLTAYAHDAAKMAGCKIVHRKPGGRVLREDEEFVFTADLLITDIKKVTHKKEEKPVVQQPDPAANLTFNLRLSNEEKAAKDNLVLPYIKGPSAGRGKGEITYVMERDDDFDEEDDPDDDLNF</sequence>
<dbReference type="GO" id="GO:0000049">
    <property type="term" value="F:tRNA binding"/>
    <property type="evidence" value="ECO:0007669"/>
    <property type="project" value="TreeGrafter"/>
</dbReference>
<evidence type="ECO:0000313" key="10">
    <source>
        <dbReference type="EMBL" id="AEO34149.1"/>
    </source>
</evidence>
<keyword evidence="6" id="KW-0963">Cytoplasm</keyword>
<dbReference type="AlphaFoldDB" id="G3MKY1"/>
<dbReference type="GO" id="GO:0002098">
    <property type="term" value="P:tRNA wobble uridine modification"/>
    <property type="evidence" value="ECO:0007669"/>
    <property type="project" value="InterPro"/>
</dbReference>
<evidence type="ECO:0000256" key="2">
    <source>
        <dbReference type="ARBA" id="ARBA00004496"/>
    </source>
</evidence>
<dbReference type="GO" id="GO:0005829">
    <property type="term" value="C:cytosol"/>
    <property type="evidence" value="ECO:0007669"/>
    <property type="project" value="TreeGrafter"/>
</dbReference>
<comment type="similarity">
    <text evidence="4">Belongs to the ELP5 family.</text>
</comment>
<evidence type="ECO:0000256" key="7">
    <source>
        <dbReference type="ARBA" id="ARBA00022694"/>
    </source>
</evidence>
<evidence type="ECO:0000256" key="3">
    <source>
        <dbReference type="ARBA" id="ARBA00005043"/>
    </source>
</evidence>
<dbReference type="CDD" id="cd19496">
    <property type="entry name" value="Elp5"/>
    <property type="match status" value="1"/>
</dbReference>
<evidence type="ECO:0000256" key="6">
    <source>
        <dbReference type="ARBA" id="ARBA00022490"/>
    </source>
</evidence>
<evidence type="ECO:0000256" key="9">
    <source>
        <dbReference type="SAM" id="MobiDB-lite"/>
    </source>
</evidence>
<organism evidence="10">
    <name type="scientific">Amblyomma maculatum</name>
    <name type="common">Gulf Coast tick</name>
    <dbReference type="NCBI Taxonomy" id="34609"/>
    <lineage>
        <taxon>Eukaryota</taxon>
        <taxon>Metazoa</taxon>
        <taxon>Ecdysozoa</taxon>
        <taxon>Arthropoda</taxon>
        <taxon>Chelicerata</taxon>
        <taxon>Arachnida</taxon>
        <taxon>Acari</taxon>
        <taxon>Parasitiformes</taxon>
        <taxon>Ixodida</taxon>
        <taxon>Ixodoidea</taxon>
        <taxon>Ixodidae</taxon>
        <taxon>Amblyomminae</taxon>
        <taxon>Amblyomma</taxon>
    </lineage>
</organism>
<feature type="region of interest" description="Disordered" evidence="9">
    <location>
        <begin position="250"/>
        <end position="276"/>
    </location>
</feature>
<evidence type="ECO:0000256" key="8">
    <source>
        <dbReference type="ARBA" id="ARBA00023242"/>
    </source>
</evidence>
<dbReference type="PANTHER" id="PTHR15641">
    <property type="entry name" value="ELONGATOR COMPLEX PROTEIN 5"/>
    <property type="match status" value="1"/>
</dbReference>
<name>G3MKY1_AMBMU</name>
<dbReference type="GO" id="GO:0005634">
    <property type="term" value="C:nucleus"/>
    <property type="evidence" value="ECO:0007669"/>
    <property type="project" value="UniProtKB-SubCell"/>
</dbReference>
<accession>G3MKY1</accession>